<keyword evidence="3" id="KW-1185">Reference proteome</keyword>
<accession>W9RQD4</accession>
<reference evidence="3" key="1">
    <citation type="submission" date="2013-01" db="EMBL/GenBank/DDBJ databases">
        <title>Draft Genome Sequence of a Mulberry Tree, Morus notabilis C.K. Schneid.</title>
        <authorList>
            <person name="He N."/>
            <person name="Zhao S."/>
        </authorList>
    </citation>
    <scope>NUCLEOTIDE SEQUENCE</scope>
</reference>
<name>W9RQD4_9ROSA</name>
<feature type="compositionally biased region" description="Basic residues" evidence="1">
    <location>
        <begin position="109"/>
        <end position="119"/>
    </location>
</feature>
<dbReference type="AlphaFoldDB" id="W9RQD4"/>
<dbReference type="Proteomes" id="UP000030645">
    <property type="component" value="Unassembled WGS sequence"/>
</dbReference>
<evidence type="ECO:0000313" key="2">
    <source>
        <dbReference type="EMBL" id="EXB88162.1"/>
    </source>
</evidence>
<feature type="compositionally biased region" description="Basic and acidic residues" evidence="1">
    <location>
        <begin position="99"/>
        <end position="108"/>
    </location>
</feature>
<evidence type="ECO:0000256" key="1">
    <source>
        <dbReference type="SAM" id="MobiDB-lite"/>
    </source>
</evidence>
<proteinExistence type="predicted"/>
<sequence>MRIGLHLPSGGEISLVATVAAANLICGTLPATRISKRSTDLLKGCAERIWRSTGEVERRNDRRRCLSVVGEGEITSMSKRRRGCSGGCAGECEKEGERREKKRAERRKEGKKKLTLIYF</sequence>
<evidence type="ECO:0000313" key="3">
    <source>
        <dbReference type="Proteomes" id="UP000030645"/>
    </source>
</evidence>
<protein>
    <submittedName>
        <fullName evidence="2">Uncharacterized protein</fullName>
    </submittedName>
</protein>
<organism evidence="2 3">
    <name type="scientific">Morus notabilis</name>
    <dbReference type="NCBI Taxonomy" id="981085"/>
    <lineage>
        <taxon>Eukaryota</taxon>
        <taxon>Viridiplantae</taxon>
        <taxon>Streptophyta</taxon>
        <taxon>Embryophyta</taxon>
        <taxon>Tracheophyta</taxon>
        <taxon>Spermatophyta</taxon>
        <taxon>Magnoliopsida</taxon>
        <taxon>eudicotyledons</taxon>
        <taxon>Gunneridae</taxon>
        <taxon>Pentapetalae</taxon>
        <taxon>rosids</taxon>
        <taxon>fabids</taxon>
        <taxon>Rosales</taxon>
        <taxon>Moraceae</taxon>
        <taxon>Moreae</taxon>
        <taxon>Morus</taxon>
    </lineage>
</organism>
<dbReference type="EMBL" id="KE344947">
    <property type="protein sequence ID" value="EXB88162.1"/>
    <property type="molecule type" value="Genomic_DNA"/>
</dbReference>
<feature type="region of interest" description="Disordered" evidence="1">
    <location>
        <begin position="99"/>
        <end position="119"/>
    </location>
</feature>
<gene>
    <name evidence="2" type="ORF">L484_005587</name>
</gene>